<organism evidence="7 8">
    <name type="scientific">Bicyclus anynana</name>
    <name type="common">Squinting bush brown butterfly</name>
    <dbReference type="NCBI Taxonomy" id="110368"/>
    <lineage>
        <taxon>Eukaryota</taxon>
        <taxon>Metazoa</taxon>
        <taxon>Ecdysozoa</taxon>
        <taxon>Arthropoda</taxon>
        <taxon>Hexapoda</taxon>
        <taxon>Insecta</taxon>
        <taxon>Pterygota</taxon>
        <taxon>Neoptera</taxon>
        <taxon>Endopterygota</taxon>
        <taxon>Lepidoptera</taxon>
        <taxon>Glossata</taxon>
        <taxon>Ditrysia</taxon>
        <taxon>Papilionoidea</taxon>
        <taxon>Nymphalidae</taxon>
        <taxon>Satyrinae</taxon>
        <taxon>Satyrini</taxon>
        <taxon>Mycalesina</taxon>
        <taxon>Bicyclus</taxon>
    </lineage>
</organism>
<dbReference type="RefSeq" id="XP_023949535.2">
    <property type="nucleotide sequence ID" value="XM_024093767.2"/>
</dbReference>
<name>A0A6J1NP92_BICAN</name>
<accession>A0A6J1NP92</accession>
<reference evidence="8" key="1">
    <citation type="submission" date="2025-08" db="UniProtKB">
        <authorList>
            <consortium name="RefSeq"/>
        </authorList>
    </citation>
    <scope>IDENTIFICATION</scope>
</reference>
<feature type="transmembrane region" description="Helical" evidence="6">
    <location>
        <begin position="195"/>
        <end position="218"/>
    </location>
</feature>
<gene>
    <name evidence="8" type="primary">LOC112054108</name>
</gene>
<protein>
    <submittedName>
        <fullName evidence="8">Tetraspanin-33-like</fullName>
    </submittedName>
</protein>
<evidence type="ECO:0000256" key="3">
    <source>
        <dbReference type="ARBA" id="ARBA00022989"/>
    </source>
</evidence>
<proteinExistence type="predicted"/>
<feature type="transmembrane region" description="Helical" evidence="6">
    <location>
        <begin position="39"/>
        <end position="60"/>
    </location>
</feature>
<dbReference type="OrthoDB" id="9972904at2759"/>
<dbReference type="InterPro" id="IPR018499">
    <property type="entry name" value="Tetraspanin/Peripherin"/>
</dbReference>
<evidence type="ECO:0000256" key="1">
    <source>
        <dbReference type="ARBA" id="ARBA00004141"/>
    </source>
</evidence>
<sequence length="272" mass="30108">MAILSIIMMVVCFLMYNRYQSFADFYSGVEGGGIVTPAIMTFVLGLLLLLASLFGFVGIFKESTCLVNTYAFVLATLLILDLVVVILSFTVDIISVKNSLNIPIQQYVTDSKIEREIDQLQTSLNCCGSEWYMDYEGMAFTAKHSTSVFPASNYEQQIVVPASCCITNGPLFCINRRTDGCQMPLINLYIDISSAIRALGIVSMVLMTGAIMSAVVLARRIRRAKTERGVRSWTIRERIIIARRNQTSPEPQPTHQDATATDDLAPPPYSAT</sequence>
<evidence type="ECO:0000256" key="4">
    <source>
        <dbReference type="ARBA" id="ARBA00023136"/>
    </source>
</evidence>
<evidence type="ECO:0000256" key="6">
    <source>
        <dbReference type="SAM" id="Phobius"/>
    </source>
</evidence>
<dbReference type="Pfam" id="PF00335">
    <property type="entry name" value="Tetraspanin"/>
    <property type="match status" value="1"/>
</dbReference>
<keyword evidence="2 6" id="KW-0812">Transmembrane</keyword>
<evidence type="ECO:0000256" key="5">
    <source>
        <dbReference type="SAM" id="MobiDB-lite"/>
    </source>
</evidence>
<keyword evidence="7" id="KW-1185">Reference proteome</keyword>
<dbReference type="PANTHER" id="PTHR19282:SF477">
    <property type="entry name" value="TETRASPANIN"/>
    <property type="match status" value="1"/>
</dbReference>
<dbReference type="GeneID" id="112054108"/>
<dbReference type="Proteomes" id="UP001652582">
    <property type="component" value="Chromosome 5"/>
</dbReference>
<dbReference type="CDD" id="cd03127">
    <property type="entry name" value="tetraspanin_LEL"/>
    <property type="match status" value="1"/>
</dbReference>
<dbReference type="KEGG" id="bany:112054108"/>
<keyword evidence="3 6" id="KW-1133">Transmembrane helix</keyword>
<evidence type="ECO:0000313" key="7">
    <source>
        <dbReference type="Proteomes" id="UP001652582"/>
    </source>
</evidence>
<dbReference type="PANTHER" id="PTHR19282">
    <property type="entry name" value="TETRASPANIN"/>
    <property type="match status" value="1"/>
</dbReference>
<dbReference type="AlphaFoldDB" id="A0A6J1NP92"/>
<evidence type="ECO:0000313" key="8">
    <source>
        <dbReference type="RefSeq" id="XP_023949535.2"/>
    </source>
</evidence>
<dbReference type="SUPFAM" id="SSF48652">
    <property type="entry name" value="Tetraspanin"/>
    <property type="match status" value="1"/>
</dbReference>
<feature type="region of interest" description="Disordered" evidence="5">
    <location>
        <begin position="243"/>
        <end position="272"/>
    </location>
</feature>
<feature type="transmembrane region" description="Helical" evidence="6">
    <location>
        <begin position="72"/>
        <end position="91"/>
    </location>
</feature>
<dbReference type="PRINTS" id="PR00259">
    <property type="entry name" value="TMFOUR"/>
</dbReference>
<keyword evidence="4 6" id="KW-0472">Membrane</keyword>
<dbReference type="Gene3D" id="1.10.1450.10">
    <property type="entry name" value="Tetraspanin"/>
    <property type="match status" value="1"/>
</dbReference>
<evidence type="ECO:0000256" key="2">
    <source>
        <dbReference type="ARBA" id="ARBA00022692"/>
    </source>
</evidence>
<feature type="compositionally biased region" description="Polar residues" evidence="5">
    <location>
        <begin position="244"/>
        <end position="259"/>
    </location>
</feature>
<dbReference type="GO" id="GO:0005886">
    <property type="term" value="C:plasma membrane"/>
    <property type="evidence" value="ECO:0007669"/>
    <property type="project" value="TreeGrafter"/>
</dbReference>
<comment type="subcellular location">
    <subcellularLocation>
        <location evidence="1">Membrane</location>
        <topology evidence="1">Multi-pass membrane protein</topology>
    </subcellularLocation>
</comment>
<dbReference type="InterPro" id="IPR008952">
    <property type="entry name" value="Tetraspanin_EC2_sf"/>
</dbReference>